<gene>
    <name evidence="1" type="ORF">K6T79_20205</name>
</gene>
<organism evidence="1 2">
    <name type="scientific">[Mycobacterium] crassicus</name>
    <dbReference type="NCBI Taxonomy" id="2872309"/>
    <lineage>
        <taxon>Bacteria</taxon>
        <taxon>Bacillati</taxon>
        <taxon>Actinomycetota</taxon>
        <taxon>Actinomycetes</taxon>
        <taxon>Mycobacteriales</taxon>
        <taxon>Mycobacteriaceae</taxon>
        <taxon>Mycolicibacter</taxon>
    </lineage>
</organism>
<dbReference type="EMBL" id="JAYJJR010000016">
    <property type="protein sequence ID" value="MEB3023371.1"/>
    <property type="molecule type" value="Genomic_DNA"/>
</dbReference>
<comment type="caution">
    <text evidence="1">The sequence shown here is derived from an EMBL/GenBank/DDBJ whole genome shotgun (WGS) entry which is preliminary data.</text>
</comment>
<dbReference type="RefSeq" id="WP_329780370.1">
    <property type="nucleotide sequence ID" value="NZ_JAYJJR010000016.1"/>
</dbReference>
<proteinExistence type="predicted"/>
<accession>A0ABU5XMD6</accession>
<sequence length="54" mass="5947">MASMYRVIYRSGSYIETEQPPLVDETIWAIVNLEITDGGAAYQELLHTLGATAS</sequence>
<name>A0ABU5XMD6_9MYCO</name>
<reference evidence="1 2" key="1">
    <citation type="submission" date="2023-12" db="EMBL/GenBank/DDBJ databases">
        <title>Description of new species of Mycobacterium terrae complex isolated from sewage at the Sao Paulo Zoological Park Foundation in Brazil.</title>
        <authorList>
            <person name="Romagnoli C.L."/>
            <person name="Conceicao E.C."/>
            <person name="Machado E."/>
            <person name="Barreto L.B.P.F."/>
            <person name="Sharma A."/>
            <person name="Silva N.M."/>
            <person name="Marques L.E."/>
            <person name="Juliana M.A."/>
            <person name="Lourenco M.C.S."/>
            <person name="Digiampietri L.A."/>
            <person name="Suffys P.N."/>
            <person name="Viana-Niero C."/>
        </authorList>
    </citation>
    <scope>NUCLEOTIDE SEQUENCE [LARGE SCALE GENOMIC DNA]</scope>
    <source>
        <strain evidence="1 2">MYC098</strain>
    </source>
</reference>
<evidence type="ECO:0000313" key="1">
    <source>
        <dbReference type="EMBL" id="MEB3023371.1"/>
    </source>
</evidence>
<evidence type="ECO:0000313" key="2">
    <source>
        <dbReference type="Proteomes" id="UP001299596"/>
    </source>
</evidence>
<protein>
    <submittedName>
        <fullName evidence="1">Uncharacterized protein</fullName>
    </submittedName>
</protein>
<keyword evidence="2" id="KW-1185">Reference proteome</keyword>
<dbReference type="Proteomes" id="UP001299596">
    <property type="component" value="Unassembled WGS sequence"/>
</dbReference>